<comment type="caution">
    <text evidence="3">The sequence shown here is derived from an EMBL/GenBank/DDBJ whole genome shotgun (WGS) entry which is preliminary data.</text>
</comment>
<dbReference type="CDD" id="cd00085">
    <property type="entry name" value="HNHc"/>
    <property type="match status" value="1"/>
</dbReference>
<keyword evidence="4" id="KW-1185">Reference proteome</keyword>
<sequence>METCQLIDALTTTGGEPGHPVSPVDKLRLLAALEWRAAALAAELAAETTSPTQAALLAHTVERAHQRGEITQLRAARAAQRTLVQDLGPESLDEVRSIAADPTAFIAGNRELPADPATVPRGIMPFKDTAGFLEHDLRIPRTLALHRLHAANSLLPGTDVHGNPAGPRYPRLAEALESGAARLGPVSAAARRLDKLAHAIARQPSPGDLAARIEEKVAGSVAAGIPRDTGRLLAGIGDELDQSPDAGQPPSPAEIRERTGIVVTKRTRHYTHFSACMLNADAEVFLSHFAAADNPRTLAGNRQGLAASATGMNPTAGNGAGNSDTKTTEATGNGTGNTGTTTDSTSQAPGPEPGTAMAPPDGPDWFTRPENAESFPDPDPGSPPEPGPDGLTAAQRHLQLLLNLMRAPQGAPPRGTTGLPTAQLVIHCRLETLLGLAKGNGWSANGLQIPIGEIRRRLATDGAIPIVLGGQSEVLDVGREMRLANDTIRRAVLARDGGCFYPGCSVPPEHLEICHIDGWAAGGGTGVAGLTPGCTCHHHMADNGLLQLLIHNGLPHVLLPRHLDPEQIPRRNPYWPQNQTTLF</sequence>
<feature type="region of interest" description="Disordered" evidence="1">
    <location>
        <begin position="307"/>
        <end position="392"/>
    </location>
</feature>
<dbReference type="InterPro" id="IPR003615">
    <property type="entry name" value="HNH_nuc"/>
</dbReference>
<dbReference type="RefSeq" id="WP_209905835.1">
    <property type="nucleotide sequence ID" value="NZ_JAGIOE010000001.1"/>
</dbReference>
<dbReference type="EMBL" id="JAGIOE010000001">
    <property type="protein sequence ID" value="MBP2372528.1"/>
    <property type="molecule type" value="Genomic_DNA"/>
</dbReference>
<evidence type="ECO:0000256" key="1">
    <source>
        <dbReference type="SAM" id="MobiDB-lite"/>
    </source>
</evidence>
<reference evidence="3 4" key="1">
    <citation type="submission" date="2021-03" db="EMBL/GenBank/DDBJ databases">
        <title>Sequencing the genomes of 1000 actinobacteria strains.</title>
        <authorList>
            <person name="Klenk H.-P."/>
        </authorList>
    </citation>
    <scope>NUCLEOTIDE SEQUENCE [LARGE SCALE GENOMIC DNA]</scope>
    <source>
        <strain evidence="3 4">DSM 15454</strain>
    </source>
</reference>
<dbReference type="Proteomes" id="UP000766570">
    <property type="component" value="Unassembled WGS sequence"/>
</dbReference>
<feature type="region of interest" description="Disordered" evidence="1">
    <location>
        <begin position="237"/>
        <end position="260"/>
    </location>
</feature>
<gene>
    <name evidence="3" type="ORF">JOF46_000440</name>
</gene>
<feature type="domain" description="DUF222" evidence="2">
    <location>
        <begin position="389"/>
        <end position="496"/>
    </location>
</feature>
<protein>
    <recommendedName>
        <fullName evidence="2">DUF222 domain-containing protein</fullName>
    </recommendedName>
</protein>
<feature type="compositionally biased region" description="Polar residues" evidence="1">
    <location>
        <begin position="310"/>
        <end position="324"/>
    </location>
</feature>
<organism evidence="3 4">
    <name type="scientific">Paeniglutamicibacter psychrophenolicus</name>
    <dbReference type="NCBI Taxonomy" id="257454"/>
    <lineage>
        <taxon>Bacteria</taxon>
        <taxon>Bacillati</taxon>
        <taxon>Actinomycetota</taxon>
        <taxon>Actinomycetes</taxon>
        <taxon>Micrococcales</taxon>
        <taxon>Micrococcaceae</taxon>
        <taxon>Paeniglutamicibacter</taxon>
    </lineage>
</organism>
<feature type="compositionally biased region" description="Low complexity" evidence="1">
    <location>
        <begin position="328"/>
        <end position="345"/>
    </location>
</feature>
<proteinExistence type="predicted"/>
<evidence type="ECO:0000313" key="3">
    <source>
        <dbReference type="EMBL" id="MBP2372528.1"/>
    </source>
</evidence>
<accession>A0ABS4W8T6</accession>
<name>A0ABS4W8T6_9MICC</name>
<dbReference type="InterPro" id="IPR003870">
    <property type="entry name" value="DUF222"/>
</dbReference>
<evidence type="ECO:0000259" key="2">
    <source>
        <dbReference type="Pfam" id="PF02720"/>
    </source>
</evidence>
<feature type="compositionally biased region" description="Pro residues" evidence="1">
    <location>
        <begin position="377"/>
        <end position="387"/>
    </location>
</feature>
<evidence type="ECO:0000313" key="4">
    <source>
        <dbReference type="Proteomes" id="UP000766570"/>
    </source>
</evidence>
<dbReference type="Pfam" id="PF02720">
    <property type="entry name" value="DUF222"/>
    <property type="match status" value="1"/>
</dbReference>